<organism evidence="1">
    <name type="scientific">Rhizophora mucronata</name>
    <name type="common">Asiatic mangrove</name>
    <dbReference type="NCBI Taxonomy" id="61149"/>
    <lineage>
        <taxon>Eukaryota</taxon>
        <taxon>Viridiplantae</taxon>
        <taxon>Streptophyta</taxon>
        <taxon>Embryophyta</taxon>
        <taxon>Tracheophyta</taxon>
        <taxon>Spermatophyta</taxon>
        <taxon>Magnoliopsida</taxon>
        <taxon>eudicotyledons</taxon>
        <taxon>Gunneridae</taxon>
        <taxon>Pentapetalae</taxon>
        <taxon>rosids</taxon>
        <taxon>fabids</taxon>
        <taxon>Malpighiales</taxon>
        <taxon>Rhizophoraceae</taxon>
        <taxon>Rhizophora</taxon>
    </lineage>
</organism>
<reference evidence="1" key="1">
    <citation type="submission" date="2018-02" db="EMBL/GenBank/DDBJ databases">
        <title>Rhizophora mucronata_Transcriptome.</title>
        <authorList>
            <person name="Meera S.P."/>
            <person name="Sreeshan A."/>
            <person name="Augustine A."/>
        </authorList>
    </citation>
    <scope>NUCLEOTIDE SEQUENCE</scope>
    <source>
        <tissue evidence="1">Leaf</tissue>
    </source>
</reference>
<accession>A0A2P2PZ85</accession>
<sequence length="12" mass="1412">MLNFVGERVCML</sequence>
<evidence type="ECO:0000313" key="1">
    <source>
        <dbReference type="EMBL" id="MBX59963.1"/>
    </source>
</evidence>
<name>A0A2P2PZ85_RHIMU</name>
<dbReference type="EMBL" id="GGEC01079479">
    <property type="protein sequence ID" value="MBX59963.1"/>
    <property type="molecule type" value="Transcribed_RNA"/>
</dbReference>
<proteinExistence type="predicted"/>
<protein>
    <submittedName>
        <fullName evidence="1">Uncharacterized protein</fullName>
    </submittedName>
</protein>